<name>A0A8J7S4R0_9BACT</name>
<dbReference type="InterPro" id="IPR013325">
    <property type="entry name" value="RNA_pol_sigma_r2"/>
</dbReference>
<dbReference type="PANTHER" id="PTHR30385:SF7">
    <property type="entry name" value="RNA POLYMERASE SIGMA FACTOR FLIA"/>
    <property type="match status" value="1"/>
</dbReference>
<dbReference type="InterPro" id="IPR013324">
    <property type="entry name" value="RNA_pol_sigma_r3/r4-like"/>
</dbReference>
<keyword evidence="1" id="KW-0805">Transcription regulation</keyword>
<proteinExistence type="predicted"/>
<evidence type="ECO:0000259" key="6">
    <source>
        <dbReference type="Pfam" id="PF04542"/>
    </source>
</evidence>
<dbReference type="NCBIfam" id="TIGR02479">
    <property type="entry name" value="FliA_WhiG"/>
    <property type="match status" value="1"/>
</dbReference>
<evidence type="ECO:0000313" key="9">
    <source>
        <dbReference type="Proteomes" id="UP000673975"/>
    </source>
</evidence>
<dbReference type="InterPro" id="IPR012845">
    <property type="entry name" value="RNA_pol_sigma_FliA_WhiG"/>
</dbReference>
<reference evidence="8" key="1">
    <citation type="submission" date="2021-02" db="EMBL/GenBank/DDBJ databases">
        <title>Natronogracilivirga saccharolytica gen. nov. sp. nov. a new anaerobic, haloalkiliphilic carbohydrate-fermenting bacterium from soda lake and proposing of Cyclonatronumiaceae fam. nov. in the phylum Balneolaeota.</title>
        <authorList>
            <person name="Zhilina T.N."/>
            <person name="Sorokin D.Y."/>
            <person name="Zavarzina D.G."/>
            <person name="Toshchakov S.V."/>
            <person name="Kublanov I.V."/>
        </authorList>
    </citation>
    <scope>NUCLEOTIDE SEQUENCE</scope>
    <source>
        <strain evidence="8">Z-1702</strain>
    </source>
</reference>
<evidence type="ECO:0000313" key="8">
    <source>
        <dbReference type="EMBL" id="MBP3191953.1"/>
    </source>
</evidence>
<dbReference type="GO" id="GO:0003899">
    <property type="term" value="F:DNA-directed RNA polymerase activity"/>
    <property type="evidence" value="ECO:0007669"/>
    <property type="project" value="InterPro"/>
</dbReference>
<dbReference type="AlphaFoldDB" id="A0A8J7S4R0"/>
<dbReference type="Pfam" id="PF04542">
    <property type="entry name" value="Sigma70_r2"/>
    <property type="match status" value="1"/>
</dbReference>
<feature type="domain" description="RNA polymerase sigma-70 region 3" evidence="5">
    <location>
        <begin position="111"/>
        <end position="180"/>
    </location>
</feature>
<sequence>MGDLSLQELVDSYCQEPAEGLRNAIISKSMPLLRSIIGKIRKPDHPLTQDEDLESAAITGLIQALDSYDCSKKIQFNTYAYYRIRGNVIDYLRKVDQLPRIQRTNYGRAQDIIDQMSQKLGRVPEDEEVAAELDISLEDYRMMLSSVQQRNALSLDSRFDSEDGSMYDTMPDPDSEQPDSGMLQDAMIIKLRDKIGKLPERERLILTLYYFEDMTLSEIAVLLGLSEARISQIVGKLLIELKSDLKPELTR</sequence>
<organism evidence="8 9">
    <name type="scientific">Natronogracilivirga saccharolytica</name>
    <dbReference type="NCBI Taxonomy" id="2812953"/>
    <lineage>
        <taxon>Bacteria</taxon>
        <taxon>Pseudomonadati</taxon>
        <taxon>Balneolota</taxon>
        <taxon>Balneolia</taxon>
        <taxon>Balneolales</taxon>
        <taxon>Cyclonatronaceae</taxon>
        <taxon>Natronogracilivirga</taxon>
    </lineage>
</organism>
<evidence type="ECO:0000256" key="4">
    <source>
        <dbReference type="ARBA" id="ARBA00023163"/>
    </source>
</evidence>
<protein>
    <submittedName>
        <fullName evidence="8">FliA/WhiG family RNA polymerase sigma factor</fullName>
    </submittedName>
</protein>
<dbReference type="Gene3D" id="1.10.1740.10">
    <property type="match status" value="1"/>
</dbReference>
<dbReference type="CDD" id="cd06171">
    <property type="entry name" value="Sigma70_r4"/>
    <property type="match status" value="1"/>
</dbReference>
<dbReference type="Pfam" id="PF04539">
    <property type="entry name" value="Sigma70_r3"/>
    <property type="match status" value="1"/>
</dbReference>
<dbReference type="Pfam" id="PF04545">
    <property type="entry name" value="Sigma70_r4"/>
    <property type="match status" value="1"/>
</dbReference>
<dbReference type="PANTHER" id="PTHR30385">
    <property type="entry name" value="SIGMA FACTOR F FLAGELLAR"/>
    <property type="match status" value="1"/>
</dbReference>
<evidence type="ECO:0000256" key="2">
    <source>
        <dbReference type="ARBA" id="ARBA00023082"/>
    </source>
</evidence>
<dbReference type="InterPro" id="IPR000943">
    <property type="entry name" value="RNA_pol_sigma70"/>
</dbReference>
<dbReference type="InterPro" id="IPR007624">
    <property type="entry name" value="RNA_pol_sigma70_r3"/>
</dbReference>
<keyword evidence="3" id="KW-0238">DNA-binding</keyword>
<dbReference type="InterPro" id="IPR007627">
    <property type="entry name" value="RNA_pol_sigma70_r2"/>
</dbReference>
<accession>A0A8J7S4R0</accession>
<dbReference type="PRINTS" id="PR00046">
    <property type="entry name" value="SIGMA70FCT"/>
</dbReference>
<evidence type="ECO:0000256" key="1">
    <source>
        <dbReference type="ARBA" id="ARBA00023015"/>
    </source>
</evidence>
<dbReference type="SUPFAM" id="SSF88946">
    <property type="entry name" value="Sigma2 domain of RNA polymerase sigma factors"/>
    <property type="match status" value="1"/>
</dbReference>
<dbReference type="InterPro" id="IPR007630">
    <property type="entry name" value="RNA_pol_sigma70_r4"/>
</dbReference>
<dbReference type="RefSeq" id="WP_210510854.1">
    <property type="nucleotide sequence ID" value="NZ_JAFIDN010000003.1"/>
</dbReference>
<keyword evidence="2" id="KW-0731">Sigma factor</keyword>
<feature type="domain" description="RNA polymerase sigma-70 region 2" evidence="6">
    <location>
        <begin position="28"/>
        <end position="94"/>
    </location>
</feature>
<dbReference type="SUPFAM" id="SSF88659">
    <property type="entry name" value="Sigma3 and sigma4 domains of RNA polymerase sigma factors"/>
    <property type="match status" value="2"/>
</dbReference>
<keyword evidence="9" id="KW-1185">Reference proteome</keyword>
<dbReference type="EMBL" id="JAFIDN010000003">
    <property type="protein sequence ID" value="MBP3191953.1"/>
    <property type="molecule type" value="Genomic_DNA"/>
</dbReference>
<dbReference type="GO" id="GO:0003677">
    <property type="term" value="F:DNA binding"/>
    <property type="evidence" value="ECO:0007669"/>
    <property type="project" value="UniProtKB-KW"/>
</dbReference>
<feature type="domain" description="RNA polymerase sigma-70 region 4" evidence="7">
    <location>
        <begin position="196"/>
        <end position="235"/>
    </location>
</feature>
<dbReference type="InterPro" id="IPR014284">
    <property type="entry name" value="RNA_pol_sigma-70_dom"/>
</dbReference>
<dbReference type="Proteomes" id="UP000673975">
    <property type="component" value="Unassembled WGS sequence"/>
</dbReference>
<dbReference type="Gene3D" id="1.20.140.160">
    <property type="match status" value="1"/>
</dbReference>
<keyword evidence="4" id="KW-0804">Transcription</keyword>
<evidence type="ECO:0000259" key="7">
    <source>
        <dbReference type="Pfam" id="PF04545"/>
    </source>
</evidence>
<gene>
    <name evidence="8" type="ORF">NATSA_04665</name>
</gene>
<dbReference type="GO" id="GO:0016987">
    <property type="term" value="F:sigma factor activity"/>
    <property type="evidence" value="ECO:0007669"/>
    <property type="project" value="UniProtKB-KW"/>
</dbReference>
<evidence type="ECO:0000259" key="5">
    <source>
        <dbReference type="Pfam" id="PF04539"/>
    </source>
</evidence>
<dbReference type="NCBIfam" id="TIGR02937">
    <property type="entry name" value="sigma70-ECF"/>
    <property type="match status" value="1"/>
</dbReference>
<comment type="caution">
    <text evidence="8">The sequence shown here is derived from an EMBL/GenBank/DDBJ whole genome shotgun (WGS) entry which is preliminary data.</text>
</comment>
<dbReference type="GO" id="GO:0006352">
    <property type="term" value="P:DNA-templated transcription initiation"/>
    <property type="evidence" value="ECO:0007669"/>
    <property type="project" value="InterPro"/>
</dbReference>
<evidence type="ECO:0000256" key="3">
    <source>
        <dbReference type="ARBA" id="ARBA00023125"/>
    </source>
</evidence>